<proteinExistence type="inferred from homology"/>
<dbReference type="PATRIC" id="fig|1429438.4.peg.2476"/>
<evidence type="ECO:0000256" key="5">
    <source>
        <dbReference type="ARBA" id="ARBA00011895"/>
    </source>
</evidence>
<dbReference type="EMBL" id="AZHW01000371">
    <property type="protein sequence ID" value="ETX00147.1"/>
    <property type="molecule type" value="Genomic_DNA"/>
</dbReference>
<dbReference type="InterPro" id="IPR050408">
    <property type="entry name" value="HGPRT"/>
</dbReference>
<dbReference type="GO" id="GO:0006178">
    <property type="term" value="P:guanine salvage"/>
    <property type="evidence" value="ECO:0007669"/>
    <property type="project" value="TreeGrafter"/>
</dbReference>
<dbReference type="EC" id="2.4.2.8" evidence="5 15"/>
<keyword evidence="8 15" id="KW-0808">Transferase</keyword>
<organism evidence="17 18">
    <name type="scientific">Entotheonella factor</name>
    <dbReference type="NCBI Taxonomy" id="1429438"/>
    <lineage>
        <taxon>Bacteria</taxon>
        <taxon>Pseudomonadati</taxon>
        <taxon>Nitrospinota/Tectimicrobiota group</taxon>
        <taxon>Candidatus Tectimicrobiota</taxon>
        <taxon>Candidatus Entotheonellia</taxon>
        <taxon>Candidatus Entotheonellales</taxon>
        <taxon>Candidatus Entotheonellaceae</taxon>
        <taxon>Candidatus Entotheonella</taxon>
    </lineage>
</organism>
<dbReference type="GO" id="GO:0006166">
    <property type="term" value="P:purine ribonucleoside salvage"/>
    <property type="evidence" value="ECO:0007669"/>
    <property type="project" value="UniProtKB-KW"/>
</dbReference>
<keyword evidence="10 15" id="KW-0660">Purine salvage</keyword>
<dbReference type="InterPro" id="IPR005904">
    <property type="entry name" value="Hxn_phspho_trans"/>
</dbReference>
<dbReference type="PANTHER" id="PTHR43340">
    <property type="entry name" value="HYPOXANTHINE-GUANINE PHOSPHORIBOSYLTRANSFERASE"/>
    <property type="match status" value="1"/>
</dbReference>
<dbReference type="NCBIfam" id="TIGR01203">
    <property type="entry name" value="HGPRTase"/>
    <property type="match status" value="1"/>
</dbReference>
<dbReference type="GO" id="GO:0032263">
    <property type="term" value="P:GMP salvage"/>
    <property type="evidence" value="ECO:0007669"/>
    <property type="project" value="TreeGrafter"/>
</dbReference>
<evidence type="ECO:0000256" key="13">
    <source>
        <dbReference type="ARBA" id="ARBA00048811"/>
    </source>
</evidence>
<keyword evidence="6 15" id="KW-0963">Cytoplasm</keyword>
<evidence type="ECO:0000256" key="15">
    <source>
        <dbReference type="RuleBase" id="RU364099"/>
    </source>
</evidence>
<keyword evidence="12 15" id="KW-0460">Magnesium</keyword>
<keyword evidence="18" id="KW-1185">Reference proteome</keyword>
<comment type="subcellular location">
    <subcellularLocation>
        <location evidence="2 15">Cytoplasm</location>
    </subcellularLocation>
</comment>
<dbReference type="GO" id="GO:0000166">
    <property type="term" value="F:nucleotide binding"/>
    <property type="evidence" value="ECO:0007669"/>
    <property type="project" value="UniProtKB-KW"/>
</dbReference>
<keyword evidence="11 15" id="KW-0547">Nucleotide-binding</keyword>
<dbReference type="AlphaFoldDB" id="W4LRX3"/>
<dbReference type="Proteomes" id="UP000019141">
    <property type="component" value="Unassembled WGS sequence"/>
</dbReference>
<keyword evidence="9 15" id="KW-0479">Metal-binding</keyword>
<sequence length="181" mass="20071">MNTPVTSQLQPLLDAETIQERVSALGRQLNVDYAQSEAVRVIGVLKGAWIFLADLVRQLDLPVSCDFLGVSSYGQATTSSGVTRMTTDLNEPIAGLDVILVEDIVDTGLTMRFLLKTLALREPRSIRTCTLLDKPSRRRVPFTPDYVGFTIPDEFVVGYGLDWAGAYRHLPYIAIWQPQDG</sequence>
<comment type="pathway">
    <text evidence="3 15">Purine metabolism; IMP biosynthesis via salvage pathway; IMP from hypoxanthine: step 1/1.</text>
</comment>
<dbReference type="GO" id="GO:0032264">
    <property type="term" value="P:IMP salvage"/>
    <property type="evidence" value="ECO:0007669"/>
    <property type="project" value="UniProtKB-UniPathway"/>
</dbReference>
<comment type="cofactor">
    <cofactor evidence="1 15">
        <name>Mg(2+)</name>
        <dbReference type="ChEBI" id="CHEBI:18420"/>
    </cofactor>
</comment>
<evidence type="ECO:0000259" key="16">
    <source>
        <dbReference type="Pfam" id="PF00156"/>
    </source>
</evidence>
<comment type="catalytic activity">
    <reaction evidence="13">
        <text>GMP + diphosphate = guanine + 5-phospho-alpha-D-ribose 1-diphosphate</text>
        <dbReference type="Rhea" id="RHEA:25424"/>
        <dbReference type="ChEBI" id="CHEBI:16235"/>
        <dbReference type="ChEBI" id="CHEBI:33019"/>
        <dbReference type="ChEBI" id="CHEBI:58017"/>
        <dbReference type="ChEBI" id="CHEBI:58115"/>
        <dbReference type="EC" id="2.4.2.8"/>
    </reaction>
    <physiologicalReaction direction="right-to-left" evidence="13">
        <dbReference type="Rhea" id="RHEA:25426"/>
    </physiologicalReaction>
</comment>
<evidence type="ECO:0000256" key="10">
    <source>
        <dbReference type="ARBA" id="ARBA00022726"/>
    </source>
</evidence>
<dbReference type="GO" id="GO:0000287">
    <property type="term" value="F:magnesium ion binding"/>
    <property type="evidence" value="ECO:0007669"/>
    <property type="project" value="TreeGrafter"/>
</dbReference>
<evidence type="ECO:0000256" key="7">
    <source>
        <dbReference type="ARBA" id="ARBA00022676"/>
    </source>
</evidence>
<accession>W4LRX3</accession>
<comment type="similarity">
    <text evidence="4 15">Belongs to the purine/pyrimidine phosphoribosyltransferase family.</text>
</comment>
<reference evidence="17 18" key="1">
    <citation type="journal article" date="2014" name="Nature">
        <title>An environmental bacterial taxon with a large and distinct metabolic repertoire.</title>
        <authorList>
            <person name="Wilson M.C."/>
            <person name="Mori T."/>
            <person name="Ruckert C."/>
            <person name="Uria A.R."/>
            <person name="Helf M.J."/>
            <person name="Takada K."/>
            <person name="Gernert C."/>
            <person name="Steffens U.A."/>
            <person name="Heycke N."/>
            <person name="Schmitt S."/>
            <person name="Rinke C."/>
            <person name="Helfrich E.J."/>
            <person name="Brachmann A.O."/>
            <person name="Gurgui C."/>
            <person name="Wakimoto T."/>
            <person name="Kracht M."/>
            <person name="Crusemann M."/>
            <person name="Hentschel U."/>
            <person name="Abe I."/>
            <person name="Matsunaga S."/>
            <person name="Kalinowski J."/>
            <person name="Takeyama H."/>
            <person name="Piel J."/>
        </authorList>
    </citation>
    <scope>NUCLEOTIDE SEQUENCE [LARGE SCALE GENOMIC DNA]</scope>
    <source>
        <strain evidence="18">TSY1</strain>
    </source>
</reference>
<dbReference type="CDD" id="cd06223">
    <property type="entry name" value="PRTases_typeI"/>
    <property type="match status" value="1"/>
</dbReference>
<dbReference type="GO" id="GO:0046100">
    <property type="term" value="P:hypoxanthine metabolic process"/>
    <property type="evidence" value="ECO:0007669"/>
    <property type="project" value="TreeGrafter"/>
</dbReference>
<dbReference type="InterPro" id="IPR000836">
    <property type="entry name" value="PRTase_dom"/>
</dbReference>
<dbReference type="Pfam" id="PF00156">
    <property type="entry name" value="Pribosyltran"/>
    <property type="match status" value="1"/>
</dbReference>
<dbReference type="PANTHER" id="PTHR43340:SF1">
    <property type="entry name" value="HYPOXANTHINE PHOSPHORIBOSYLTRANSFERASE"/>
    <property type="match status" value="1"/>
</dbReference>
<comment type="caution">
    <text evidence="17">The sequence shown here is derived from an EMBL/GenBank/DDBJ whole genome shotgun (WGS) entry which is preliminary data.</text>
</comment>
<evidence type="ECO:0000256" key="1">
    <source>
        <dbReference type="ARBA" id="ARBA00001946"/>
    </source>
</evidence>
<evidence type="ECO:0000256" key="3">
    <source>
        <dbReference type="ARBA" id="ARBA00004669"/>
    </source>
</evidence>
<dbReference type="HOGENOM" id="CLU_073615_0_0_7"/>
<comment type="catalytic activity">
    <reaction evidence="14">
        <text>IMP + diphosphate = hypoxanthine + 5-phospho-alpha-D-ribose 1-diphosphate</text>
        <dbReference type="Rhea" id="RHEA:17973"/>
        <dbReference type="ChEBI" id="CHEBI:17368"/>
        <dbReference type="ChEBI" id="CHEBI:33019"/>
        <dbReference type="ChEBI" id="CHEBI:58017"/>
        <dbReference type="ChEBI" id="CHEBI:58053"/>
        <dbReference type="EC" id="2.4.2.8"/>
    </reaction>
    <physiologicalReaction direction="right-to-left" evidence="14">
        <dbReference type="Rhea" id="RHEA:17975"/>
    </physiologicalReaction>
</comment>
<evidence type="ECO:0000256" key="6">
    <source>
        <dbReference type="ARBA" id="ARBA00022490"/>
    </source>
</evidence>
<protein>
    <recommendedName>
        <fullName evidence="5 15">Hypoxanthine phosphoribosyltransferase</fullName>
        <ecNumber evidence="5 15">2.4.2.8</ecNumber>
    </recommendedName>
</protein>
<evidence type="ECO:0000256" key="8">
    <source>
        <dbReference type="ARBA" id="ARBA00022679"/>
    </source>
</evidence>
<evidence type="ECO:0000256" key="4">
    <source>
        <dbReference type="ARBA" id="ARBA00008391"/>
    </source>
</evidence>
<keyword evidence="7 15" id="KW-0328">Glycosyltransferase</keyword>
<evidence type="ECO:0000256" key="12">
    <source>
        <dbReference type="ARBA" id="ARBA00022842"/>
    </source>
</evidence>
<evidence type="ECO:0000256" key="2">
    <source>
        <dbReference type="ARBA" id="ARBA00004496"/>
    </source>
</evidence>
<evidence type="ECO:0000313" key="18">
    <source>
        <dbReference type="Proteomes" id="UP000019141"/>
    </source>
</evidence>
<name>W4LRX3_ENTF1</name>
<evidence type="ECO:0000256" key="9">
    <source>
        <dbReference type="ARBA" id="ARBA00022723"/>
    </source>
</evidence>
<dbReference type="GO" id="GO:0005829">
    <property type="term" value="C:cytosol"/>
    <property type="evidence" value="ECO:0007669"/>
    <property type="project" value="TreeGrafter"/>
</dbReference>
<dbReference type="InterPro" id="IPR029057">
    <property type="entry name" value="PRTase-like"/>
</dbReference>
<gene>
    <name evidence="17" type="ORF">ETSY1_12325</name>
</gene>
<dbReference type="SUPFAM" id="SSF53271">
    <property type="entry name" value="PRTase-like"/>
    <property type="match status" value="1"/>
</dbReference>
<evidence type="ECO:0000256" key="14">
    <source>
        <dbReference type="ARBA" id="ARBA00049402"/>
    </source>
</evidence>
<dbReference type="Gene3D" id="3.40.50.2020">
    <property type="match status" value="1"/>
</dbReference>
<feature type="domain" description="Phosphoribosyltransferase" evidence="16">
    <location>
        <begin position="14"/>
        <end position="162"/>
    </location>
</feature>
<evidence type="ECO:0000313" key="17">
    <source>
        <dbReference type="EMBL" id="ETX00147.1"/>
    </source>
</evidence>
<dbReference type="UniPathway" id="UPA00591">
    <property type="reaction ID" value="UER00648"/>
</dbReference>
<dbReference type="FunFam" id="3.40.50.2020:FF:000006">
    <property type="entry name" value="Hypoxanthine phosphoribosyltransferase"/>
    <property type="match status" value="1"/>
</dbReference>
<dbReference type="GO" id="GO:0052657">
    <property type="term" value="F:guanine phosphoribosyltransferase activity"/>
    <property type="evidence" value="ECO:0007669"/>
    <property type="project" value="UniProtKB-ARBA"/>
</dbReference>
<evidence type="ECO:0000256" key="11">
    <source>
        <dbReference type="ARBA" id="ARBA00022741"/>
    </source>
</evidence>
<dbReference type="GO" id="GO:0004422">
    <property type="term" value="F:hypoxanthine phosphoribosyltransferase activity"/>
    <property type="evidence" value="ECO:0007669"/>
    <property type="project" value="InterPro"/>
</dbReference>